<protein>
    <recommendedName>
        <fullName evidence="4">MBL fold metallo-hydrolase</fullName>
    </recommendedName>
</protein>
<accession>A0A6B8RTY7</accession>
<evidence type="ECO:0000256" key="1">
    <source>
        <dbReference type="SAM" id="MobiDB-lite"/>
    </source>
</evidence>
<reference evidence="3" key="1">
    <citation type="submission" date="2018-11" db="EMBL/GenBank/DDBJ databases">
        <title>Complete genome sequence of Paenibacillus sp. ML311-T8.</title>
        <authorList>
            <person name="Nam Y.-D."/>
            <person name="Kang J."/>
            <person name="Chung W.-H."/>
            <person name="Park Y.S."/>
        </authorList>
    </citation>
    <scope>NUCLEOTIDE SEQUENCE [LARGE SCALE GENOMIC DNA]</scope>
    <source>
        <strain evidence="3">ML311-T8</strain>
    </source>
</reference>
<dbReference type="Gene3D" id="3.60.15.10">
    <property type="entry name" value="Ribonuclease Z/Hydroxyacylglutathione hydrolase-like"/>
    <property type="match status" value="1"/>
</dbReference>
<sequence>MSAIKGEINVKFKNGLLLSLLLLAVLGIQACSKTKPAASPDVGATTAVTASSAPTTAINSATPAPTEMPTPVPEPDQLDIVDTTSLVNTTGKTIFKNYSNSKGEEAHTTVAIVSSKGTVILADPYDLPKKKGIPQADIVTSSHGHADHHDNAFEGRTTARMSNNMEDSFTVKDVSAKGIVGSHRDNVIEEYSENSNTIYVFEVDGIRIAHTGDLGQDELTPEQLKKLGKIDILFTRFSNKTDYGASAQQSITVITQLKPKIVLPTHYELDTVDLILKELNITDRSETETLTLDLKDIQAIKETKYIFLT</sequence>
<dbReference type="InterPro" id="IPR036866">
    <property type="entry name" value="RibonucZ/Hydroxyglut_hydro"/>
</dbReference>
<feature type="compositionally biased region" description="Low complexity" evidence="1">
    <location>
        <begin position="44"/>
        <end position="57"/>
    </location>
</feature>
<dbReference type="PANTHER" id="PTHR42967:SF1">
    <property type="entry name" value="MBL FOLD METALLO-HYDROLASE"/>
    <property type="match status" value="1"/>
</dbReference>
<evidence type="ECO:0000313" key="2">
    <source>
        <dbReference type="EMBL" id="QGQ99274.1"/>
    </source>
</evidence>
<dbReference type="SUPFAM" id="SSF56281">
    <property type="entry name" value="Metallo-hydrolase/oxidoreductase"/>
    <property type="match status" value="1"/>
</dbReference>
<feature type="region of interest" description="Disordered" evidence="1">
    <location>
        <begin position="35"/>
        <end position="75"/>
    </location>
</feature>
<proteinExistence type="predicted"/>
<dbReference type="Pfam" id="PF13483">
    <property type="entry name" value="Lactamase_B_3"/>
    <property type="match status" value="1"/>
</dbReference>
<dbReference type="EMBL" id="CP034235">
    <property type="protein sequence ID" value="QGQ99274.1"/>
    <property type="molecule type" value="Genomic_DNA"/>
</dbReference>
<dbReference type="PROSITE" id="PS51257">
    <property type="entry name" value="PROKAR_LIPOPROTEIN"/>
    <property type="match status" value="1"/>
</dbReference>
<evidence type="ECO:0008006" key="4">
    <source>
        <dbReference type="Google" id="ProtNLM"/>
    </source>
</evidence>
<evidence type="ECO:0000313" key="3">
    <source>
        <dbReference type="Proteomes" id="UP000426246"/>
    </source>
</evidence>
<dbReference type="Proteomes" id="UP000426246">
    <property type="component" value="Chromosome"/>
</dbReference>
<dbReference type="PANTHER" id="PTHR42967">
    <property type="entry name" value="METAL DEPENDENT HYDROLASE"/>
    <property type="match status" value="1"/>
</dbReference>
<gene>
    <name evidence="2" type="ORF">EHS13_32630</name>
</gene>
<keyword evidence="3" id="KW-1185">Reference proteome</keyword>
<dbReference type="AlphaFoldDB" id="A0A6B8RTY7"/>
<dbReference type="KEGG" id="ppsc:EHS13_32630"/>
<organism evidence="2 3">
    <name type="scientific">Paenibacillus psychroresistens</name>
    <dbReference type="NCBI Taxonomy" id="1778678"/>
    <lineage>
        <taxon>Bacteria</taxon>
        <taxon>Bacillati</taxon>
        <taxon>Bacillota</taxon>
        <taxon>Bacilli</taxon>
        <taxon>Bacillales</taxon>
        <taxon>Paenibacillaceae</taxon>
        <taxon>Paenibacillus</taxon>
    </lineage>
</organism>
<name>A0A6B8RTY7_9BACL</name>